<dbReference type="InterPro" id="IPR017475">
    <property type="entry name" value="EPS_sugar_tfrase"/>
</dbReference>
<dbReference type="Pfam" id="PF02397">
    <property type="entry name" value="Bac_transf"/>
    <property type="match status" value="1"/>
</dbReference>
<dbReference type="NCBIfam" id="TIGR03025">
    <property type="entry name" value="EPS_sugtrans"/>
    <property type="match status" value="1"/>
</dbReference>
<dbReference type="PANTHER" id="PTHR30576:SF0">
    <property type="entry name" value="UNDECAPRENYL-PHOSPHATE N-ACETYLGALACTOSAMINYL 1-PHOSPHATE TRANSFERASE-RELATED"/>
    <property type="match status" value="1"/>
</dbReference>
<dbReference type="InterPro" id="IPR003362">
    <property type="entry name" value="Bact_transf"/>
</dbReference>
<dbReference type="GO" id="GO:0016780">
    <property type="term" value="F:phosphotransferase activity, for other substituted phosphate groups"/>
    <property type="evidence" value="ECO:0007669"/>
    <property type="project" value="TreeGrafter"/>
</dbReference>
<dbReference type="GO" id="GO:0016020">
    <property type="term" value="C:membrane"/>
    <property type="evidence" value="ECO:0007669"/>
    <property type="project" value="UniProtKB-SubCell"/>
</dbReference>
<feature type="transmembrane region" description="Helical" evidence="8">
    <location>
        <begin position="92"/>
        <end position="112"/>
    </location>
</feature>
<evidence type="ECO:0000256" key="6">
    <source>
        <dbReference type="ARBA" id="ARBA00023136"/>
    </source>
</evidence>
<evidence type="ECO:0000256" key="3">
    <source>
        <dbReference type="ARBA" id="ARBA00022679"/>
    </source>
</evidence>
<keyword evidence="5 8" id="KW-1133">Transmembrane helix</keyword>
<comment type="similarity">
    <text evidence="2">Belongs to the bacterial sugar transferase family.</text>
</comment>
<dbReference type="RefSeq" id="WP_051886979.1">
    <property type="nucleotide sequence ID" value="NZ_JGVR01000042.1"/>
</dbReference>
<keyword evidence="3 10" id="KW-0808">Transferase</keyword>
<keyword evidence="6 8" id="KW-0472">Membrane</keyword>
<feature type="transmembrane region" description="Helical" evidence="8">
    <location>
        <begin position="66"/>
        <end position="86"/>
    </location>
</feature>
<evidence type="ECO:0000313" key="10">
    <source>
        <dbReference type="EMBL" id="KEZ15272.1"/>
    </source>
</evidence>
<evidence type="ECO:0000313" key="11">
    <source>
        <dbReference type="Proteomes" id="UP000028534"/>
    </source>
</evidence>
<dbReference type="Proteomes" id="UP000028534">
    <property type="component" value="Unassembled WGS sequence"/>
</dbReference>
<keyword evidence="7" id="KW-0270">Exopolysaccharide synthesis</keyword>
<gene>
    <name evidence="10" type="ORF">CP98_04508</name>
</gene>
<name>A0A084EBD0_SPHYA</name>
<dbReference type="eggNOG" id="COG2148">
    <property type="taxonomic scope" value="Bacteria"/>
</dbReference>
<evidence type="ECO:0000256" key="4">
    <source>
        <dbReference type="ARBA" id="ARBA00022692"/>
    </source>
</evidence>
<keyword evidence="4 8" id="KW-0812">Transmembrane</keyword>
<evidence type="ECO:0000256" key="1">
    <source>
        <dbReference type="ARBA" id="ARBA00004141"/>
    </source>
</evidence>
<dbReference type="PATRIC" id="fig|13690.10.peg.4643"/>
<protein>
    <submittedName>
        <fullName evidence="10">Sugar transferase</fullName>
    </submittedName>
</protein>
<dbReference type="AlphaFoldDB" id="A0A084EBD0"/>
<feature type="transmembrane region" description="Helical" evidence="8">
    <location>
        <begin position="26"/>
        <end position="45"/>
    </location>
</feature>
<comment type="caution">
    <text evidence="10">The sequence shown here is derived from an EMBL/GenBank/DDBJ whole genome shotgun (WGS) entry which is preliminary data.</text>
</comment>
<evidence type="ECO:0000256" key="7">
    <source>
        <dbReference type="ARBA" id="ARBA00023169"/>
    </source>
</evidence>
<evidence type="ECO:0000256" key="8">
    <source>
        <dbReference type="SAM" id="Phobius"/>
    </source>
</evidence>
<evidence type="ECO:0000256" key="5">
    <source>
        <dbReference type="ARBA" id="ARBA00022989"/>
    </source>
</evidence>
<sequence>MMFLDQICFLLGFGIGEIVRQQSFAGPLGVDIIFLAAPLYLTLCVMSDGYSRTTLDSIEYSVTRSLFAVSLTGAVILAAIFLLGTGKDLSRLNITASLTLTALFLIIQRGLFVRNIRERYPSTESVLVIMDGMKTPWTAISAHHDILDVQADGLQADVSDPMRMHAIGSVLTLYDRVIVHCQPEYRSDWALILKGANVIGELAQPNLRELGAVSIGYFGTIPTLIIAKGPLSLPARLQKRMFDLTFAIPVILALLPLLSLVALAIKLDSPGPILFKQKRVGRGNTLFDVYKFRSMRHELNDLAGNRSASRDDDRITRVGRVIRRTSIDELPQLFNVLLGNMSLIGPRPHALGSLAGNQLFWDIDREYWRRHALKPGITGLAQVRGLRGATHEMSDLQKRLAADLEYVSNWTLLRDVRILVLTLKVVLHKNAY</sequence>
<feature type="transmembrane region" description="Helical" evidence="8">
    <location>
        <begin position="244"/>
        <end position="265"/>
    </location>
</feature>
<proteinExistence type="inferred from homology"/>
<dbReference type="GO" id="GO:0000271">
    <property type="term" value="P:polysaccharide biosynthetic process"/>
    <property type="evidence" value="ECO:0007669"/>
    <property type="project" value="UniProtKB-KW"/>
</dbReference>
<feature type="domain" description="Bacterial sugar transferase" evidence="9">
    <location>
        <begin position="239"/>
        <end position="427"/>
    </location>
</feature>
<accession>A0A084EBD0</accession>
<evidence type="ECO:0000256" key="2">
    <source>
        <dbReference type="ARBA" id="ARBA00006464"/>
    </source>
</evidence>
<dbReference type="PANTHER" id="PTHR30576">
    <property type="entry name" value="COLANIC BIOSYNTHESIS UDP-GLUCOSE LIPID CARRIER TRANSFERASE"/>
    <property type="match status" value="1"/>
</dbReference>
<dbReference type="EMBL" id="JGVR01000042">
    <property type="protein sequence ID" value="KEZ15272.1"/>
    <property type="molecule type" value="Genomic_DNA"/>
</dbReference>
<reference evidence="10 11" key="1">
    <citation type="submission" date="2014-03" db="EMBL/GenBank/DDBJ databases">
        <title>Genome sequence of Sphingobium yanoikuyae B1.</title>
        <authorList>
            <person name="Gan H.M."/>
            <person name="Gan H.Y."/>
            <person name="Savka M.A."/>
        </authorList>
    </citation>
    <scope>NUCLEOTIDE SEQUENCE [LARGE SCALE GENOMIC DNA]</scope>
    <source>
        <strain evidence="10 11">B1</strain>
    </source>
</reference>
<evidence type="ECO:0000259" key="9">
    <source>
        <dbReference type="Pfam" id="PF02397"/>
    </source>
</evidence>
<organism evidence="10 11">
    <name type="scientific">Sphingobium yanoikuyae</name>
    <name type="common">Sphingomonas yanoikuyae</name>
    <dbReference type="NCBI Taxonomy" id="13690"/>
    <lineage>
        <taxon>Bacteria</taxon>
        <taxon>Pseudomonadati</taxon>
        <taxon>Pseudomonadota</taxon>
        <taxon>Alphaproteobacteria</taxon>
        <taxon>Sphingomonadales</taxon>
        <taxon>Sphingomonadaceae</taxon>
        <taxon>Sphingobium</taxon>
    </lineage>
</organism>
<comment type="subcellular location">
    <subcellularLocation>
        <location evidence="1">Membrane</location>
        <topology evidence="1">Multi-pass membrane protein</topology>
    </subcellularLocation>
</comment>